<evidence type="ECO:0000313" key="2">
    <source>
        <dbReference type="EMBL" id="KAL2344571.1"/>
    </source>
</evidence>
<keyword evidence="1" id="KW-0732">Signal</keyword>
<evidence type="ECO:0000256" key="1">
    <source>
        <dbReference type="SAM" id="SignalP"/>
    </source>
</evidence>
<gene>
    <name evidence="2" type="ORF">Fmac_005856</name>
</gene>
<dbReference type="AlphaFoldDB" id="A0ABD1N8Z6"/>
<sequence length="143" mass="16003">MPHHPSQSLVFALTSLLLRCVMPHHPSLLHAVYTTLLLRSDGKGQSQSKTNPLPSPVDSDIDNFEITEDGKRKKVSVIWNHFKRKIVNGEDKTMCNYCSKCGAIAYIRLTFLAVPGLVLTVRTSFPTIPLLPNLFVELLLFSD</sequence>
<proteinExistence type="predicted"/>
<feature type="signal peptide" evidence="1">
    <location>
        <begin position="1"/>
        <end position="23"/>
    </location>
</feature>
<dbReference type="Proteomes" id="UP001603857">
    <property type="component" value="Unassembled WGS sequence"/>
</dbReference>
<dbReference type="EMBL" id="JBGMDY010000002">
    <property type="protein sequence ID" value="KAL2344571.1"/>
    <property type="molecule type" value="Genomic_DNA"/>
</dbReference>
<reference evidence="2 3" key="1">
    <citation type="submission" date="2024-08" db="EMBL/GenBank/DDBJ databases">
        <title>Insights into the chromosomal genome structure of Flemingia macrophylla.</title>
        <authorList>
            <person name="Ding Y."/>
            <person name="Zhao Y."/>
            <person name="Bi W."/>
            <person name="Wu M."/>
            <person name="Zhao G."/>
            <person name="Gong Y."/>
            <person name="Li W."/>
            <person name="Zhang P."/>
        </authorList>
    </citation>
    <scope>NUCLEOTIDE SEQUENCE [LARGE SCALE GENOMIC DNA]</scope>
    <source>
        <strain evidence="2">DYQJB</strain>
        <tissue evidence="2">Leaf</tissue>
    </source>
</reference>
<accession>A0ABD1N8Z6</accession>
<keyword evidence="3" id="KW-1185">Reference proteome</keyword>
<name>A0ABD1N8Z6_9FABA</name>
<protein>
    <recommendedName>
        <fullName evidence="4">BED-type domain-containing protein</fullName>
    </recommendedName>
</protein>
<evidence type="ECO:0000313" key="3">
    <source>
        <dbReference type="Proteomes" id="UP001603857"/>
    </source>
</evidence>
<comment type="caution">
    <text evidence="2">The sequence shown here is derived from an EMBL/GenBank/DDBJ whole genome shotgun (WGS) entry which is preliminary data.</text>
</comment>
<organism evidence="2 3">
    <name type="scientific">Flemingia macrophylla</name>
    <dbReference type="NCBI Taxonomy" id="520843"/>
    <lineage>
        <taxon>Eukaryota</taxon>
        <taxon>Viridiplantae</taxon>
        <taxon>Streptophyta</taxon>
        <taxon>Embryophyta</taxon>
        <taxon>Tracheophyta</taxon>
        <taxon>Spermatophyta</taxon>
        <taxon>Magnoliopsida</taxon>
        <taxon>eudicotyledons</taxon>
        <taxon>Gunneridae</taxon>
        <taxon>Pentapetalae</taxon>
        <taxon>rosids</taxon>
        <taxon>fabids</taxon>
        <taxon>Fabales</taxon>
        <taxon>Fabaceae</taxon>
        <taxon>Papilionoideae</taxon>
        <taxon>50 kb inversion clade</taxon>
        <taxon>NPAAA clade</taxon>
        <taxon>indigoferoid/millettioid clade</taxon>
        <taxon>Phaseoleae</taxon>
        <taxon>Flemingia</taxon>
    </lineage>
</organism>
<feature type="chain" id="PRO_5044776668" description="BED-type domain-containing protein" evidence="1">
    <location>
        <begin position="24"/>
        <end position="143"/>
    </location>
</feature>
<evidence type="ECO:0008006" key="4">
    <source>
        <dbReference type="Google" id="ProtNLM"/>
    </source>
</evidence>